<feature type="region of interest" description="Disordered" evidence="1">
    <location>
        <begin position="47"/>
        <end position="83"/>
    </location>
</feature>
<evidence type="ECO:0000256" key="1">
    <source>
        <dbReference type="SAM" id="MobiDB-lite"/>
    </source>
</evidence>
<protein>
    <submittedName>
        <fullName evidence="2">Uncharacterized protein</fullName>
    </submittedName>
</protein>
<feature type="region of interest" description="Disordered" evidence="1">
    <location>
        <begin position="10"/>
        <end position="33"/>
    </location>
</feature>
<dbReference type="AlphaFoldDB" id="A0A5N4DZ55"/>
<name>A0A5N4DZ55_CAMDR</name>
<reference evidence="2 3" key="1">
    <citation type="journal article" date="2019" name="Mol. Ecol. Resour.">
        <title>Improving Illumina assemblies with Hi-C and long reads: an example with the North African dromedary.</title>
        <authorList>
            <person name="Elbers J.P."/>
            <person name="Rogers M.F."/>
            <person name="Perelman P.L."/>
            <person name="Proskuryakova A.A."/>
            <person name="Serdyukova N.A."/>
            <person name="Johnson W.E."/>
            <person name="Horin P."/>
            <person name="Corander J."/>
            <person name="Murphy D."/>
            <person name="Burger P.A."/>
        </authorList>
    </citation>
    <scope>NUCLEOTIDE SEQUENCE [LARGE SCALE GENOMIC DNA]</scope>
    <source>
        <strain evidence="2">Drom800</strain>
        <tissue evidence="2">Blood</tissue>
    </source>
</reference>
<evidence type="ECO:0000313" key="2">
    <source>
        <dbReference type="EMBL" id="KAB1276451.1"/>
    </source>
</evidence>
<sequence length="83" mass="9552">MFLERRLWFGHKTSTRKGSPHPHQLADPGSPPRYVRHVPNLVLQEVHEGERMPTDFIRAPRSNSLSTGMLAKQARPKKGPFRK</sequence>
<comment type="caution">
    <text evidence="2">The sequence shown here is derived from an EMBL/GenBank/DDBJ whole genome shotgun (WGS) entry which is preliminary data.</text>
</comment>
<organism evidence="2 3">
    <name type="scientific">Camelus dromedarius</name>
    <name type="common">Dromedary</name>
    <name type="synonym">Arabian camel</name>
    <dbReference type="NCBI Taxonomy" id="9838"/>
    <lineage>
        <taxon>Eukaryota</taxon>
        <taxon>Metazoa</taxon>
        <taxon>Chordata</taxon>
        <taxon>Craniata</taxon>
        <taxon>Vertebrata</taxon>
        <taxon>Euteleostomi</taxon>
        <taxon>Mammalia</taxon>
        <taxon>Eutheria</taxon>
        <taxon>Laurasiatheria</taxon>
        <taxon>Artiodactyla</taxon>
        <taxon>Tylopoda</taxon>
        <taxon>Camelidae</taxon>
        <taxon>Camelus</taxon>
    </lineage>
</organism>
<keyword evidence="3" id="KW-1185">Reference proteome</keyword>
<evidence type="ECO:0000313" key="3">
    <source>
        <dbReference type="Proteomes" id="UP000299084"/>
    </source>
</evidence>
<dbReference type="EMBL" id="JWIN03000007">
    <property type="protein sequence ID" value="KAB1276451.1"/>
    <property type="molecule type" value="Genomic_DNA"/>
</dbReference>
<dbReference type="Proteomes" id="UP000299084">
    <property type="component" value="Unassembled WGS sequence"/>
</dbReference>
<feature type="compositionally biased region" description="Basic residues" evidence="1">
    <location>
        <begin position="74"/>
        <end position="83"/>
    </location>
</feature>
<accession>A0A5N4DZ55</accession>
<gene>
    <name evidence="2" type="ORF">Cadr_000008478</name>
</gene>
<proteinExistence type="predicted"/>